<dbReference type="AlphaFoldDB" id="A0A0W8EAV7"/>
<sequence length="52" mass="5749">MWVGGRPVLPLFLEVILSLAQLSARDGIRVPDAGKSRIRCPALSRKGDYQQI</sequence>
<reference evidence="1" key="1">
    <citation type="journal article" date="2015" name="Proc. Natl. Acad. Sci. U.S.A.">
        <title>Networks of energetic and metabolic interactions define dynamics in microbial communities.</title>
        <authorList>
            <person name="Embree M."/>
            <person name="Liu J.K."/>
            <person name="Al-Bassam M.M."/>
            <person name="Zengler K."/>
        </authorList>
    </citation>
    <scope>NUCLEOTIDE SEQUENCE</scope>
</reference>
<protein>
    <submittedName>
        <fullName evidence="1">Uncharacterized protein</fullName>
    </submittedName>
</protein>
<proteinExistence type="predicted"/>
<dbReference type="EMBL" id="LNQE01001781">
    <property type="protein sequence ID" value="KUG05688.1"/>
    <property type="molecule type" value="Genomic_DNA"/>
</dbReference>
<accession>A0A0W8EAV7</accession>
<organism evidence="1">
    <name type="scientific">hydrocarbon metagenome</name>
    <dbReference type="NCBI Taxonomy" id="938273"/>
    <lineage>
        <taxon>unclassified sequences</taxon>
        <taxon>metagenomes</taxon>
        <taxon>ecological metagenomes</taxon>
    </lineage>
</organism>
<gene>
    <name evidence="1" type="ORF">ASZ90_016871</name>
</gene>
<name>A0A0W8EAV7_9ZZZZ</name>
<evidence type="ECO:0000313" key="1">
    <source>
        <dbReference type="EMBL" id="KUG05688.1"/>
    </source>
</evidence>
<comment type="caution">
    <text evidence="1">The sequence shown here is derived from an EMBL/GenBank/DDBJ whole genome shotgun (WGS) entry which is preliminary data.</text>
</comment>